<evidence type="ECO:0000256" key="1">
    <source>
        <dbReference type="SAM" id="Phobius"/>
    </source>
</evidence>
<dbReference type="Proteomes" id="UP000522163">
    <property type="component" value="Unassembled WGS sequence"/>
</dbReference>
<protein>
    <submittedName>
        <fullName evidence="2">Uncharacterized protein</fullName>
    </submittedName>
</protein>
<keyword evidence="1" id="KW-1133">Transmembrane helix</keyword>
<dbReference type="EMBL" id="JACHHH010000013">
    <property type="protein sequence ID" value="MBB6042180.1"/>
    <property type="molecule type" value="Genomic_DNA"/>
</dbReference>
<evidence type="ECO:0000313" key="3">
    <source>
        <dbReference type="Proteomes" id="UP000522163"/>
    </source>
</evidence>
<dbReference type="AlphaFoldDB" id="A0A7W9SIS4"/>
<name>A0A7W9SIS4_9FIRM</name>
<gene>
    <name evidence="2" type="ORF">HNQ46_002176</name>
</gene>
<accession>A0A7W9SIS4</accession>
<proteinExistence type="predicted"/>
<evidence type="ECO:0000313" key="2">
    <source>
        <dbReference type="EMBL" id="MBB6042180.1"/>
    </source>
</evidence>
<keyword evidence="1" id="KW-0812">Transmembrane</keyword>
<keyword evidence="1" id="KW-0472">Membrane</keyword>
<comment type="caution">
    <text evidence="2">The sequence shown here is derived from an EMBL/GenBank/DDBJ whole genome shotgun (WGS) entry which is preliminary data.</text>
</comment>
<feature type="transmembrane region" description="Helical" evidence="1">
    <location>
        <begin position="38"/>
        <end position="60"/>
    </location>
</feature>
<organism evidence="2 3">
    <name type="scientific">Oribacterium sinus</name>
    <dbReference type="NCBI Taxonomy" id="237576"/>
    <lineage>
        <taxon>Bacteria</taxon>
        <taxon>Bacillati</taxon>
        <taxon>Bacillota</taxon>
        <taxon>Clostridia</taxon>
        <taxon>Lachnospirales</taxon>
        <taxon>Lachnospiraceae</taxon>
        <taxon>Oribacterium</taxon>
    </lineage>
</organism>
<sequence>MLTEAEREKVFYTRGFRNFCFRAGKANPHALLFRLRKILYLCFMCLILFTIAKFKIAWFVKSGFF</sequence>
<reference evidence="2 3" key="1">
    <citation type="submission" date="2020-08" db="EMBL/GenBank/DDBJ databases">
        <title>Genomic Encyclopedia of Type Strains, Phase IV (KMG-IV): sequencing the most valuable type-strain genomes for metagenomic binning, comparative biology and taxonomic classification.</title>
        <authorList>
            <person name="Goeker M."/>
        </authorList>
    </citation>
    <scope>NUCLEOTIDE SEQUENCE [LARGE SCALE GENOMIC DNA]</scope>
    <source>
        <strain evidence="2 3">DSM 17245</strain>
    </source>
</reference>